<organism evidence="11 12">
    <name type="scientific">Lymnaea stagnalis</name>
    <name type="common">Great pond snail</name>
    <name type="synonym">Helix stagnalis</name>
    <dbReference type="NCBI Taxonomy" id="6523"/>
    <lineage>
        <taxon>Eukaryota</taxon>
        <taxon>Metazoa</taxon>
        <taxon>Spiralia</taxon>
        <taxon>Lophotrochozoa</taxon>
        <taxon>Mollusca</taxon>
        <taxon>Gastropoda</taxon>
        <taxon>Heterobranchia</taxon>
        <taxon>Euthyneura</taxon>
        <taxon>Panpulmonata</taxon>
        <taxon>Hygrophila</taxon>
        <taxon>Lymnaeoidea</taxon>
        <taxon>Lymnaeidae</taxon>
        <taxon>Lymnaea</taxon>
    </lineage>
</organism>
<dbReference type="Gene3D" id="3.90.550.50">
    <property type="match status" value="1"/>
</dbReference>
<evidence type="ECO:0000256" key="7">
    <source>
        <dbReference type="ARBA" id="ARBA00022989"/>
    </source>
</evidence>
<dbReference type="GO" id="GO:0006493">
    <property type="term" value="P:protein O-linked glycosylation"/>
    <property type="evidence" value="ECO:0007669"/>
    <property type="project" value="TreeGrafter"/>
</dbReference>
<dbReference type="EC" id="2.4.1.-" evidence="10"/>
<dbReference type="Proteomes" id="UP001497497">
    <property type="component" value="Unassembled WGS sequence"/>
</dbReference>
<dbReference type="Pfam" id="PF01762">
    <property type="entry name" value="Galactosyl_T"/>
    <property type="match status" value="1"/>
</dbReference>
<gene>
    <name evidence="11" type="ORF">GSLYS_00012498001</name>
</gene>
<dbReference type="EMBL" id="CAXITT010000309">
    <property type="protein sequence ID" value="CAL1538677.1"/>
    <property type="molecule type" value="Genomic_DNA"/>
</dbReference>
<dbReference type="AlphaFoldDB" id="A0AAV2HYT4"/>
<keyword evidence="8 10" id="KW-0333">Golgi apparatus</keyword>
<evidence type="ECO:0000256" key="8">
    <source>
        <dbReference type="ARBA" id="ARBA00023034"/>
    </source>
</evidence>
<comment type="caution">
    <text evidence="11">The sequence shown here is derived from an EMBL/GenBank/DDBJ whole genome shotgun (WGS) entry which is preliminary data.</text>
</comment>
<protein>
    <recommendedName>
        <fullName evidence="10">Hexosyltransferase</fullName>
        <ecNumber evidence="10">2.4.1.-</ecNumber>
    </recommendedName>
</protein>
<dbReference type="GO" id="GO:0000139">
    <property type="term" value="C:Golgi membrane"/>
    <property type="evidence" value="ECO:0007669"/>
    <property type="project" value="UniProtKB-SubCell"/>
</dbReference>
<keyword evidence="5 10" id="KW-0812">Transmembrane</keyword>
<dbReference type="PANTHER" id="PTHR11214:SF314">
    <property type="entry name" value="HEXOSYLTRANSFERASE"/>
    <property type="match status" value="1"/>
</dbReference>
<keyword evidence="3 10" id="KW-0328">Glycosyltransferase</keyword>
<reference evidence="11 12" key="1">
    <citation type="submission" date="2024-04" db="EMBL/GenBank/DDBJ databases">
        <authorList>
            <consortium name="Genoscope - CEA"/>
            <person name="William W."/>
        </authorList>
    </citation>
    <scope>NUCLEOTIDE SEQUENCE [LARGE SCALE GENOMIC DNA]</scope>
</reference>
<evidence type="ECO:0000256" key="1">
    <source>
        <dbReference type="ARBA" id="ARBA00004323"/>
    </source>
</evidence>
<evidence type="ECO:0000256" key="9">
    <source>
        <dbReference type="ARBA" id="ARBA00023136"/>
    </source>
</evidence>
<evidence type="ECO:0000256" key="4">
    <source>
        <dbReference type="ARBA" id="ARBA00022679"/>
    </source>
</evidence>
<comment type="subcellular location">
    <subcellularLocation>
        <location evidence="1 10">Golgi apparatus membrane</location>
        <topology evidence="1 10">Single-pass type II membrane protein</topology>
    </subcellularLocation>
</comment>
<proteinExistence type="inferred from homology"/>
<evidence type="ECO:0000313" key="12">
    <source>
        <dbReference type="Proteomes" id="UP001497497"/>
    </source>
</evidence>
<evidence type="ECO:0000313" key="11">
    <source>
        <dbReference type="EMBL" id="CAL1538677.1"/>
    </source>
</evidence>
<evidence type="ECO:0000256" key="10">
    <source>
        <dbReference type="RuleBase" id="RU363063"/>
    </source>
</evidence>
<evidence type="ECO:0000256" key="2">
    <source>
        <dbReference type="ARBA" id="ARBA00008661"/>
    </source>
</evidence>
<dbReference type="InterPro" id="IPR002659">
    <property type="entry name" value="Glyco_trans_31"/>
</dbReference>
<evidence type="ECO:0000256" key="3">
    <source>
        <dbReference type="ARBA" id="ARBA00022676"/>
    </source>
</evidence>
<name>A0AAV2HYT4_LYMST</name>
<keyword evidence="7 10" id="KW-1133">Transmembrane helix</keyword>
<keyword evidence="4" id="KW-0808">Transferase</keyword>
<dbReference type="GO" id="GO:0016758">
    <property type="term" value="F:hexosyltransferase activity"/>
    <property type="evidence" value="ECO:0007669"/>
    <property type="project" value="InterPro"/>
</dbReference>
<keyword evidence="12" id="KW-1185">Reference proteome</keyword>
<evidence type="ECO:0000256" key="6">
    <source>
        <dbReference type="ARBA" id="ARBA00022968"/>
    </source>
</evidence>
<feature type="transmembrane region" description="Helical" evidence="10">
    <location>
        <begin position="47"/>
        <end position="66"/>
    </location>
</feature>
<keyword evidence="9 10" id="KW-0472">Membrane</keyword>
<evidence type="ECO:0000256" key="5">
    <source>
        <dbReference type="ARBA" id="ARBA00022692"/>
    </source>
</evidence>
<dbReference type="PANTHER" id="PTHR11214">
    <property type="entry name" value="BETA-1,3-N-ACETYLGLUCOSAMINYLTRANSFERASE"/>
    <property type="match status" value="1"/>
</dbReference>
<comment type="similarity">
    <text evidence="2 10">Belongs to the glycosyltransferase 31 family.</text>
</comment>
<accession>A0AAV2HYT4</accession>
<keyword evidence="6 10" id="KW-0735">Signal-anchor</keyword>
<sequence>MIRGHAKSILPFPYFAVWNRVTEAYHGRAETMIKFKKQLSPWKEKSATVYLAVVSLCLNAVLLFLASDVITYGGFFADEGKRTLHQTKDMVADLVHGLDLSSFDTPKSSLFHTVLECVLDPIKNEPTVAEEENTNSSAPSLSILHLLSVPTLHKLNARLQSQAEAKSSVISFLLQPITNEHNFQYVHNPSHACAHGKTDVLFVVPSAPDNFDNRIKTRTGKKGEYVGHKGHNAKMVFFLGLPASEKGAKIQTLIDIEAGLYGDIVQETFEDVYANIRHKSVSMLKWASTFCQQATYVIRTDDDVMVDIPKVYAVMRRKHQQFTDFIVGDRKDNWEPVRETDSKYYLSEQEYAPSTLPPFALGGLLGFPISTVSLLYQAALRTKPIWLDDVYITGMCARNVDVPLLKDKDFKFKHREW</sequence>